<dbReference type="AlphaFoldDB" id="A0A4U6QFA5"/>
<dbReference type="Proteomes" id="UP000306985">
    <property type="component" value="Unassembled WGS sequence"/>
</dbReference>
<feature type="compositionally biased region" description="Pro residues" evidence="1">
    <location>
        <begin position="314"/>
        <end position="323"/>
    </location>
</feature>
<dbReference type="Pfam" id="PF18937">
    <property type="entry name" value="DUF5685"/>
    <property type="match status" value="1"/>
</dbReference>
<name>A0A4U6QFA5_9ACTN</name>
<sequence length="384" mass="40847">MFGLLHTCGHVLDGELLERWRAHLCGLCLTLRDRQGQPARALTNTDAVALAVLVNAQSRAAVATRTAGPCPLRGMRPAPVVCSSNDGMRLAATASVTLAAAKAQDRRVERENDLGATGVVQRGVDRATARMAPSLIRRAQRDTEMAERIDLHRTVRQLADQGRGERAVRVGDPVLSVTGPSAAAAGRIFAASAGLAGRPENESSLRAAGEAFGALAHLLDAVEDLDRDRRTGAFNPILATGTPIPLVRRDCARQVRRLRHHLGRLDLDRTSPDARLALRLLGDGTHQAVHRTFDRAAAGPGSPDRTSGAGWPTDLPPPVPKPPSRPPFWPRLLPWIGVYCTGYACCAEHENPCTGQRHPPACSGGDGCGDCGDCCDCCDCGCDC</sequence>
<organism evidence="2 3">
    <name type="scientific">Nakamurella flava</name>
    <dbReference type="NCBI Taxonomy" id="2576308"/>
    <lineage>
        <taxon>Bacteria</taxon>
        <taxon>Bacillati</taxon>
        <taxon>Actinomycetota</taxon>
        <taxon>Actinomycetes</taxon>
        <taxon>Nakamurellales</taxon>
        <taxon>Nakamurellaceae</taxon>
        <taxon>Nakamurella</taxon>
    </lineage>
</organism>
<dbReference type="OrthoDB" id="3210612at2"/>
<dbReference type="RefSeq" id="WP_137450608.1">
    <property type="nucleotide sequence ID" value="NZ_SZZH01000003.1"/>
</dbReference>
<dbReference type="InterPro" id="IPR043740">
    <property type="entry name" value="DUF5685"/>
</dbReference>
<protein>
    <submittedName>
        <fullName evidence="2">Regulator</fullName>
    </submittedName>
</protein>
<gene>
    <name evidence="2" type="ORF">FDO65_15820</name>
</gene>
<reference evidence="2 3" key="1">
    <citation type="submission" date="2019-05" db="EMBL/GenBank/DDBJ databases">
        <title>Nakamurella sp. N5BH11, whole genome shotgun sequence.</title>
        <authorList>
            <person name="Tuo L."/>
        </authorList>
    </citation>
    <scope>NUCLEOTIDE SEQUENCE [LARGE SCALE GENOMIC DNA]</scope>
    <source>
        <strain evidence="2 3">N5BH11</strain>
    </source>
</reference>
<accession>A0A4U6QFA5</accession>
<keyword evidence="3" id="KW-1185">Reference proteome</keyword>
<comment type="caution">
    <text evidence="2">The sequence shown here is derived from an EMBL/GenBank/DDBJ whole genome shotgun (WGS) entry which is preliminary data.</text>
</comment>
<evidence type="ECO:0000313" key="2">
    <source>
        <dbReference type="EMBL" id="TKV58947.1"/>
    </source>
</evidence>
<evidence type="ECO:0000256" key="1">
    <source>
        <dbReference type="SAM" id="MobiDB-lite"/>
    </source>
</evidence>
<feature type="region of interest" description="Disordered" evidence="1">
    <location>
        <begin position="295"/>
        <end position="323"/>
    </location>
</feature>
<evidence type="ECO:0000313" key="3">
    <source>
        <dbReference type="Proteomes" id="UP000306985"/>
    </source>
</evidence>
<dbReference type="EMBL" id="SZZH01000003">
    <property type="protein sequence ID" value="TKV58947.1"/>
    <property type="molecule type" value="Genomic_DNA"/>
</dbReference>
<proteinExistence type="predicted"/>